<protein>
    <submittedName>
        <fullName evidence="1">Uncharacterized protein</fullName>
    </submittedName>
</protein>
<reference evidence="1" key="1">
    <citation type="submission" date="2021-05" db="EMBL/GenBank/DDBJ databases">
        <authorList>
            <person name="Scholz U."/>
            <person name="Mascher M."/>
            <person name="Fiebig A."/>
        </authorList>
    </citation>
    <scope>NUCLEOTIDE SEQUENCE [LARGE SCALE GENOMIC DNA]</scope>
</reference>
<organism evidence="1 2">
    <name type="scientific">Avena sativa</name>
    <name type="common">Oat</name>
    <dbReference type="NCBI Taxonomy" id="4498"/>
    <lineage>
        <taxon>Eukaryota</taxon>
        <taxon>Viridiplantae</taxon>
        <taxon>Streptophyta</taxon>
        <taxon>Embryophyta</taxon>
        <taxon>Tracheophyta</taxon>
        <taxon>Spermatophyta</taxon>
        <taxon>Magnoliopsida</taxon>
        <taxon>Liliopsida</taxon>
        <taxon>Poales</taxon>
        <taxon>Poaceae</taxon>
        <taxon>BOP clade</taxon>
        <taxon>Pooideae</taxon>
        <taxon>Poodae</taxon>
        <taxon>Poeae</taxon>
        <taxon>Poeae Chloroplast Group 1 (Aveneae type)</taxon>
        <taxon>Aveninae</taxon>
        <taxon>Avena</taxon>
    </lineage>
</organism>
<accession>A0ACD5Z667</accession>
<name>A0ACD5Z667_AVESA</name>
<evidence type="ECO:0000313" key="2">
    <source>
        <dbReference type="Proteomes" id="UP001732700"/>
    </source>
</evidence>
<dbReference type="EnsemblPlants" id="AVESA.00010b.r2.6CG1106550.1">
    <property type="protein sequence ID" value="AVESA.00010b.r2.6CG1106550.1.CDS.1"/>
    <property type="gene ID" value="AVESA.00010b.r2.6CG1106550"/>
</dbReference>
<sequence>MATMGLQISTMAEVLKAFRPGTRPTEGDLTAAASLAQRSPTLQSNPRNVPVAETSDEAQRRAQKNKAAVQQYDIEKSLHGPPINTDYKPGSAPPGFGRPPGHELAGNPSGTPHSPTTPFFHYFQPPGVRRGWEGFVRTFEQEQCTQFLKAITKGPHMEFPRFDGVNPGGWIRQCNKYFQMAGVPEEYKVSLAQLYIVGRADAWLRRSKIPKKRIAWSDFCEEVLNRFSPTGTFDLAERFNSFKQNKLTIAEYTDQFEDLMADVQDDNTALSEAWFVKWYVNGMRSHIKYQLRPLRPHSLTEAYWMAVDIEQANPSKKSYSQPYTGNTKQYQHNTRFSGDKPTETKHLGTIQRPQEAAKCWRCGDHWFQGHKCKQAPAINLLTGEEPASNDTPQEDDTEPEPEPLPEAQPQQVSQFMHISQQAFSDNVSSICIVLTIGGKQAVALIDTSSSSTFMNIHFALQTKCDIIQDDSRAVKVAGGGTLWSGSHIPEAPFIIANEKFTNTFRVLDLPGHDIVLGCDWLAKHNAPSFDYKNRALHIAKDELKPMIIPACDIITSCRGGCS</sequence>
<evidence type="ECO:0000313" key="1">
    <source>
        <dbReference type="EnsemblPlants" id="AVESA.00010b.r2.6CG1106550.1.CDS.1"/>
    </source>
</evidence>
<keyword evidence="2" id="KW-1185">Reference proteome</keyword>
<reference evidence="1" key="2">
    <citation type="submission" date="2025-09" db="UniProtKB">
        <authorList>
            <consortium name="EnsemblPlants"/>
        </authorList>
    </citation>
    <scope>IDENTIFICATION</scope>
</reference>
<dbReference type="Proteomes" id="UP001732700">
    <property type="component" value="Chromosome 6C"/>
</dbReference>
<proteinExistence type="predicted"/>